<dbReference type="InterPro" id="IPR059002">
    <property type="entry name" value="IBH1_N"/>
</dbReference>
<dbReference type="EMBL" id="WOCE01000007">
    <property type="protein sequence ID" value="KAE9609818.1"/>
    <property type="molecule type" value="Genomic_DNA"/>
</dbReference>
<comment type="caution">
    <text evidence="4">The sequence shown here is derived from an EMBL/GenBank/DDBJ whole genome shotgun (WGS) entry which is preliminary data.</text>
</comment>
<evidence type="ECO:0000256" key="2">
    <source>
        <dbReference type="ARBA" id="ARBA00023163"/>
    </source>
</evidence>
<name>A0A6A4Q7E6_LUPAL</name>
<dbReference type="InterPro" id="IPR044660">
    <property type="entry name" value="IBH1-like"/>
</dbReference>
<dbReference type="Pfam" id="PF26576">
    <property type="entry name" value="IBH1_N"/>
    <property type="match status" value="1"/>
</dbReference>
<evidence type="ECO:0000313" key="4">
    <source>
        <dbReference type="EMBL" id="KAE9609818.1"/>
    </source>
</evidence>
<dbReference type="PANTHER" id="PTHR33124:SF5">
    <property type="entry name" value="TRANSCRIPTION FACTOR IBH1-LIKE 1"/>
    <property type="match status" value="1"/>
</dbReference>
<dbReference type="PANTHER" id="PTHR33124">
    <property type="entry name" value="TRANSCRIPTION FACTOR IBH1-LIKE 1"/>
    <property type="match status" value="1"/>
</dbReference>
<accession>A0A6A4Q7E6</accession>
<protein>
    <submittedName>
        <fullName evidence="4">Putative transcription factor bHLH family</fullName>
    </submittedName>
</protein>
<evidence type="ECO:0000259" key="3">
    <source>
        <dbReference type="Pfam" id="PF26576"/>
    </source>
</evidence>
<dbReference type="Proteomes" id="UP000447434">
    <property type="component" value="Chromosome 7"/>
</dbReference>
<evidence type="ECO:0000313" key="5">
    <source>
        <dbReference type="Proteomes" id="UP000447434"/>
    </source>
</evidence>
<sequence length="190" mass="21970">MQNSSSFKQEFLLKWITNLRKYSSQKKNMSMVERKNAIKLSADLAMASTRDKTRRWSKALISNPSRDHNKKVLTGYILDSSPHHSKKVVSKNLKNLLPSCSKRVRSRKIMRTSRRMVHRSNKERVIASSIAKRLKVQKRTRRLQNLLPGGHFIDDVSLVEETLDYIESLRAQVEVMKCVITASELFTNPS</sequence>
<keyword evidence="2" id="KW-0804">Transcription</keyword>
<dbReference type="OrthoDB" id="1922093at2759"/>
<evidence type="ECO:0000256" key="1">
    <source>
        <dbReference type="ARBA" id="ARBA00023015"/>
    </source>
</evidence>
<dbReference type="AlphaFoldDB" id="A0A6A4Q7E6"/>
<feature type="domain" description="IBH1-like N-terminal" evidence="3">
    <location>
        <begin position="4"/>
        <end position="66"/>
    </location>
</feature>
<keyword evidence="1" id="KW-0805">Transcription regulation</keyword>
<reference evidence="5" key="1">
    <citation type="journal article" date="2020" name="Nat. Commun.">
        <title>Genome sequence of the cluster root forming white lupin.</title>
        <authorList>
            <person name="Hufnagel B."/>
            <person name="Marques A."/>
            <person name="Soriano A."/>
            <person name="Marques L."/>
            <person name="Divol F."/>
            <person name="Doumas P."/>
            <person name="Sallet E."/>
            <person name="Mancinotti D."/>
            <person name="Carrere S."/>
            <person name="Marande W."/>
            <person name="Arribat S."/>
            <person name="Keller J."/>
            <person name="Huneau C."/>
            <person name="Blein T."/>
            <person name="Aime D."/>
            <person name="Laguerre M."/>
            <person name="Taylor J."/>
            <person name="Schubert V."/>
            <person name="Nelson M."/>
            <person name="Geu-Flores F."/>
            <person name="Crespi M."/>
            <person name="Gallardo-Guerrero K."/>
            <person name="Delaux P.-M."/>
            <person name="Salse J."/>
            <person name="Berges H."/>
            <person name="Guyot R."/>
            <person name="Gouzy J."/>
            <person name="Peret B."/>
        </authorList>
    </citation>
    <scope>NUCLEOTIDE SEQUENCE [LARGE SCALE GENOMIC DNA]</scope>
    <source>
        <strain evidence="5">cv. Amiga</strain>
    </source>
</reference>
<keyword evidence="5" id="KW-1185">Reference proteome</keyword>
<organism evidence="4 5">
    <name type="scientific">Lupinus albus</name>
    <name type="common">White lupine</name>
    <name type="synonym">Lupinus termis</name>
    <dbReference type="NCBI Taxonomy" id="3870"/>
    <lineage>
        <taxon>Eukaryota</taxon>
        <taxon>Viridiplantae</taxon>
        <taxon>Streptophyta</taxon>
        <taxon>Embryophyta</taxon>
        <taxon>Tracheophyta</taxon>
        <taxon>Spermatophyta</taxon>
        <taxon>Magnoliopsida</taxon>
        <taxon>eudicotyledons</taxon>
        <taxon>Gunneridae</taxon>
        <taxon>Pentapetalae</taxon>
        <taxon>rosids</taxon>
        <taxon>fabids</taxon>
        <taxon>Fabales</taxon>
        <taxon>Fabaceae</taxon>
        <taxon>Papilionoideae</taxon>
        <taxon>50 kb inversion clade</taxon>
        <taxon>genistoids sensu lato</taxon>
        <taxon>core genistoids</taxon>
        <taxon>Genisteae</taxon>
        <taxon>Lupinus</taxon>
    </lineage>
</organism>
<dbReference type="GO" id="GO:0006355">
    <property type="term" value="P:regulation of DNA-templated transcription"/>
    <property type="evidence" value="ECO:0007669"/>
    <property type="project" value="InterPro"/>
</dbReference>
<proteinExistence type="predicted"/>
<gene>
    <name evidence="4" type="ORF">Lalb_Chr07g0180071</name>
</gene>